<dbReference type="PROSITE" id="PS51406">
    <property type="entry name" value="FIBRINOGEN_C_2"/>
    <property type="match status" value="1"/>
</dbReference>
<dbReference type="GO" id="GO:0016491">
    <property type="term" value="F:oxidoreductase activity"/>
    <property type="evidence" value="ECO:0007669"/>
    <property type="project" value="InterPro"/>
</dbReference>
<organism evidence="4 5">
    <name type="scientific">Larinioides sclopetarius</name>
    <dbReference type="NCBI Taxonomy" id="280406"/>
    <lineage>
        <taxon>Eukaryota</taxon>
        <taxon>Metazoa</taxon>
        <taxon>Ecdysozoa</taxon>
        <taxon>Arthropoda</taxon>
        <taxon>Chelicerata</taxon>
        <taxon>Arachnida</taxon>
        <taxon>Araneae</taxon>
        <taxon>Araneomorphae</taxon>
        <taxon>Entelegynae</taxon>
        <taxon>Araneoidea</taxon>
        <taxon>Araneidae</taxon>
        <taxon>Larinioides</taxon>
    </lineage>
</organism>
<feature type="transmembrane region" description="Helical" evidence="2">
    <location>
        <begin position="140"/>
        <end position="160"/>
    </location>
</feature>
<proteinExistence type="predicted"/>
<dbReference type="NCBIfam" id="NF040941">
    <property type="entry name" value="GGGWT_bact"/>
    <property type="match status" value="1"/>
</dbReference>
<dbReference type="InterPro" id="IPR036056">
    <property type="entry name" value="Fibrinogen-like_C"/>
</dbReference>
<dbReference type="InterPro" id="IPR006694">
    <property type="entry name" value="Fatty_acid_hydroxylase"/>
</dbReference>
<dbReference type="Pfam" id="PF00147">
    <property type="entry name" value="Fibrinogen_C"/>
    <property type="match status" value="1"/>
</dbReference>
<evidence type="ECO:0000256" key="2">
    <source>
        <dbReference type="SAM" id="Phobius"/>
    </source>
</evidence>
<dbReference type="Proteomes" id="UP001497382">
    <property type="component" value="Unassembled WGS sequence"/>
</dbReference>
<name>A0AAV2AZL1_9ARAC</name>
<keyword evidence="1" id="KW-1015">Disulfide bond</keyword>
<evidence type="ECO:0000313" key="5">
    <source>
        <dbReference type="Proteomes" id="UP001497382"/>
    </source>
</evidence>
<dbReference type="AlphaFoldDB" id="A0AAV2AZL1"/>
<dbReference type="PROSITE" id="PS00514">
    <property type="entry name" value="FIBRINOGEN_C_1"/>
    <property type="match status" value="1"/>
</dbReference>
<dbReference type="SMART" id="SM00186">
    <property type="entry name" value="FBG"/>
    <property type="match status" value="1"/>
</dbReference>
<feature type="domain" description="Fibrinogen C-terminal" evidence="3">
    <location>
        <begin position="392"/>
        <end position="614"/>
    </location>
</feature>
<feature type="transmembrane region" description="Helical" evidence="2">
    <location>
        <begin position="32"/>
        <end position="54"/>
    </location>
</feature>
<dbReference type="Pfam" id="PF04116">
    <property type="entry name" value="FA_hydroxylase"/>
    <property type="match status" value="1"/>
</dbReference>
<evidence type="ECO:0000259" key="3">
    <source>
        <dbReference type="PROSITE" id="PS51406"/>
    </source>
</evidence>
<dbReference type="Gene3D" id="3.90.215.10">
    <property type="entry name" value="Gamma Fibrinogen, chain A, domain 1"/>
    <property type="match status" value="1"/>
</dbReference>
<feature type="transmembrane region" description="Helical" evidence="2">
    <location>
        <begin position="172"/>
        <end position="193"/>
    </location>
</feature>
<dbReference type="InterPro" id="IPR002181">
    <property type="entry name" value="Fibrinogen_a/b/g_C_dom"/>
</dbReference>
<dbReference type="GO" id="GO:0008610">
    <property type="term" value="P:lipid biosynthetic process"/>
    <property type="evidence" value="ECO:0007669"/>
    <property type="project" value="InterPro"/>
</dbReference>
<dbReference type="CDD" id="cd00087">
    <property type="entry name" value="FReD"/>
    <property type="match status" value="1"/>
</dbReference>
<accession>A0AAV2AZL1</accession>
<keyword evidence="2" id="KW-0472">Membrane</keyword>
<keyword evidence="5" id="KW-1185">Reference proteome</keyword>
<comment type="caution">
    <text evidence="4">The sequence shown here is derived from an EMBL/GenBank/DDBJ whole genome shotgun (WGS) entry which is preliminary data.</text>
</comment>
<dbReference type="GO" id="GO:0005506">
    <property type="term" value="F:iron ion binding"/>
    <property type="evidence" value="ECO:0007669"/>
    <property type="project" value="InterPro"/>
</dbReference>
<keyword evidence="2" id="KW-0812">Transmembrane</keyword>
<dbReference type="InterPro" id="IPR020837">
    <property type="entry name" value="Fibrinogen_CS"/>
</dbReference>
<keyword evidence="2" id="KW-1133">Transmembrane helix</keyword>
<protein>
    <recommendedName>
        <fullName evidence="3">Fibrinogen C-terminal domain-containing protein</fullName>
    </recommendedName>
</protein>
<reference evidence="4 5" key="1">
    <citation type="submission" date="2024-04" db="EMBL/GenBank/DDBJ databases">
        <authorList>
            <person name="Rising A."/>
            <person name="Reimegard J."/>
            <person name="Sonavane S."/>
            <person name="Akerstrom W."/>
            <person name="Nylinder S."/>
            <person name="Hedman E."/>
            <person name="Kallberg Y."/>
        </authorList>
    </citation>
    <scope>NUCLEOTIDE SEQUENCE [LARGE SCALE GENOMIC DNA]</scope>
</reference>
<feature type="transmembrane region" description="Helical" evidence="2">
    <location>
        <begin position="85"/>
        <end position="106"/>
    </location>
</feature>
<dbReference type="GO" id="GO:0005615">
    <property type="term" value="C:extracellular space"/>
    <property type="evidence" value="ECO:0007669"/>
    <property type="project" value="TreeGrafter"/>
</dbReference>
<dbReference type="InterPro" id="IPR050373">
    <property type="entry name" value="Fibrinogen_C-term_domain"/>
</dbReference>
<dbReference type="InterPro" id="IPR014716">
    <property type="entry name" value="Fibrinogen_a/b/g_C_1"/>
</dbReference>
<evidence type="ECO:0000313" key="4">
    <source>
        <dbReference type="EMBL" id="CAL1289067.1"/>
    </source>
</evidence>
<dbReference type="SUPFAM" id="SSF56496">
    <property type="entry name" value="Fibrinogen C-terminal domain-like"/>
    <property type="match status" value="1"/>
</dbReference>
<dbReference type="PANTHER" id="PTHR19143:SF327">
    <property type="entry name" value="FI21813P1-RELATED"/>
    <property type="match status" value="1"/>
</dbReference>
<sequence length="614" mass="70623">MASVEPPCREPLPPVEEVQNPRAKLISSLKSALFILSSALVIFIAFSNTLTWHLQHFWGASGNFWQHHWNTVCGWFGNDKYAMGVWGTFLVTTLVYWIIGLCYTFIDLTGKPAFALKYKIQDNSSYPVSLNQVLSVVKQVIINQLLVGIPFGILAYYLMVWRGYDSERTLPTFQWVLFELIFCVIMEEFGFYYSHRFLHHPRVYKYIHKRHHEWTSPIAITAIYCHPIEHIFSNLLPPLLGPLVLGSHTATSWLWFSMAILSTLNAHSGFHFPFFPSPEAHDFHHLKCVANISFRLFFLVLLTIIKSQADSSACERKEKHLAILDLAKESISKAKDLQPACFKDSKDISSNSSECGSKEKVSAYLDVAKTLIDEAKENYSTCDETGKLTKVELLHSKPTDCSEILENGEIISGEYIIWPRHRIFNGMQLKVYCDMDTDGGGWTMIQRRGNFSNKIDFYRDWNDYKYGFGNISEEFWLGNNNIFALTNQGDYTVRFDMKNAKGEYRFALYSSFWIEDEKASYMLHFDKYSGTAGDGIRDVANMKFSTKDKSNLRSRGEPCTTTKGGGWWYNYCGYSNPNGIYALEAAESKKNMNWHPWTKYGPLLEMEMKIRAEK</sequence>
<dbReference type="EMBL" id="CAXIEN010000242">
    <property type="protein sequence ID" value="CAL1289067.1"/>
    <property type="molecule type" value="Genomic_DNA"/>
</dbReference>
<evidence type="ECO:0000256" key="1">
    <source>
        <dbReference type="ARBA" id="ARBA00023157"/>
    </source>
</evidence>
<feature type="transmembrane region" description="Helical" evidence="2">
    <location>
        <begin position="253"/>
        <end position="274"/>
    </location>
</feature>
<dbReference type="PANTHER" id="PTHR19143">
    <property type="entry name" value="FIBRINOGEN/TENASCIN/ANGIOPOEITIN"/>
    <property type="match status" value="1"/>
</dbReference>
<gene>
    <name evidence="4" type="ORF">LARSCL_LOCUS15715</name>
</gene>